<dbReference type="AlphaFoldDB" id="A0A061JB10"/>
<reference evidence="2 3" key="1">
    <citation type="submission" date="2013-07" db="EMBL/GenBank/DDBJ databases">
        <authorList>
            <person name="Stoco P.H."/>
            <person name="Wagner G."/>
            <person name="Gerber A."/>
            <person name="Zaha A."/>
            <person name="Thompson C."/>
            <person name="Bartholomeu D.C."/>
            <person name="Luckemeyer D.D."/>
            <person name="Bahia D."/>
            <person name="Loreto E."/>
            <person name="Prestes E.B."/>
            <person name="Lima F.M."/>
            <person name="Rodrigues-Luiz G."/>
            <person name="Vallejo G.A."/>
            <person name="Filho J.F."/>
            <person name="Monteiro K.M."/>
            <person name="Tyler K.M."/>
            <person name="de Almeida L.G."/>
            <person name="Ortiz M.F."/>
            <person name="Siervo M.A."/>
            <person name="de Moraes M.H."/>
            <person name="Cunha O.L."/>
            <person name="Mendonca-Neto R."/>
            <person name="Silva R."/>
            <person name="Teixeira S.M."/>
            <person name="Murta S.M."/>
            <person name="Sincero T.C."/>
            <person name="Mendes T.A."/>
            <person name="Urmenyi T.P."/>
            <person name="Silva V.G."/>
            <person name="da Rocha W.D."/>
            <person name="Andersson B."/>
            <person name="Romanha A.J."/>
            <person name="Steindel M."/>
            <person name="de Vasconcelos A.T."/>
            <person name="Grisard E.C."/>
        </authorList>
    </citation>
    <scope>NUCLEOTIDE SEQUENCE [LARGE SCALE GENOMIC DNA]</scope>
    <source>
        <strain evidence="2 3">SC58</strain>
    </source>
</reference>
<dbReference type="InterPro" id="IPR036196">
    <property type="entry name" value="Ptyr_pPase_sf"/>
</dbReference>
<dbReference type="PANTHER" id="PTHR43428">
    <property type="entry name" value="ARSENATE REDUCTASE"/>
    <property type="match status" value="1"/>
</dbReference>
<comment type="caution">
    <text evidence="2">The sequence shown here is derived from an EMBL/GenBank/DDBJ whole genome shotgun (WGS) entry which is preliminary data.</text>
</comment>
<dbReference type="OrthoDB" id="271614at2759"/>
<feature type="transmembrane region" description="Helical" evidence="1">
    <location>
        <begin position="6"/>
        <end position="28"/>
    </location>
</feature>
<keyword evidence="1" id="KW-0812">Transmembrane</keyword>
<keyword evidence="1" id="KW-0472">Membrane</keyword>
<evidence type="ECO:0000256" key="1">
    <source>
        <dbReference type="SAM" id="Phobius"/>
    </source>
</evidence>
<organism evidence="2 3">
    <name type="scientific">Trypanosoma rangeli SC58</name>
    <dbReference type="NCBI Taxonomy" id="429131"/>
    <lineage>
        <taxon>Eukaryota</taxon>
        <taxon>Discoba</taxon>
        <taxon>Euglenozoa</taxon>
        <taxon>Kinetoplastea</taxon>
        <taxon>Metakinetoplastina</taxon>
        <taxon>Trypanosomatida</taxon>
        <taxon>Trypanosomatidae</taxon>
        <taxon>Trypanosoma</taxon>
        <taxon>Herpetosoma</taxon>
    </lineage>
</organism>
<name>A0A061JB10_TRYRA</name>
<keyword evidence="1" id="KW-1133">Transmembrane helix</keyword>
<keyword evidence="3" id="KW-1185">Reference proteome</keyword>
<evidence type="ECO:0000313" key="3">
    <source>
        <dbReference type="Proteomes" id="UP000031737"/>
    </source>
</evidence>
<gene>
    <name evidence="2" type="ORF">TRSC58_00174</name>
</gene>
<evidence type="ECO:0000313" key="2">
    <source>
        <dbReference type="EMBL" id="ESL12064.1"/>
    </source>
</evidence>
<protein>
    <submittedName>
        <fullName evidence="2">Uncharacterized protein</fullName>
    </submittedName>
</protein>
<accession>A0A061JB10</accession>
<dbReference type="EMBL" id="AUPL01000174">
    <property type="protein sequence ID" value="ESL12064.1"/>
    <property type="molecule type" value="Genomic_DNA"/>
</dbReference>
<dbReference type="Proteomes" id="UP000031737">
    <property type="component" value="Unassembled WGS sequence"/>
</dbReference>
<dbReference type="SUPFAM" id="SSF52788">
    <property type="entry name" value="Phosphotyrosine protein phosphatases I"/>
    <property type="match status" value="1"/>
</dbReference>
<dbReference type="Gene3D" id="3.40.50.2300">
    <property type="match status" value="1"/>
</dbReference>
<dbReference type="VEuPathDB" id="TriTrypDB:TRSC58_00174"/>
<proteinExistence type="predicted"/>
<dbReference type="PANTHER" id="PTHR43428:SF1">
    <property type="entry name" value="ARSENATE REDUCTASE"/>
    <property type="match status" value="1"/>
</dbReference>
<sequence length="331" mass="37320">MRVCVYRSLCAHTCMLVLFFFVLLSILLQGRGVVERRVARAAVTVVARTMASCSRGILIAGVTNRARTQMAEGILRCLTANTVFIKSGGVHHEATVHPLAVKVMRDIGIDIGGQFVSSLESARRQRDTYDAYISIDCSYDRRTTDKTQRPSAGVKRHVVDIAERSTDTMRMRDEHGDAGGAPAPCEGEEQEEGAVYYDPLLVPSMPSHWEYAADATDARRCWKIWSPRDPSIFHETSTRKFQDHLYAGEPLFMQLHPSGTRARMKVSERWEMDEISTRYALECRAGHEDRFLRARDDLLQRCAAFLSRLEQHYGESLLLNAAVLRGRPLVS</sequence>